<gene>
    <name evidence="2" type="primary">LOC110422878</name>
</gene>
<accession>A0A6J1B0A4</accession>
<protein>
    <submittedName>
        <fullName evidence="2">Uncharacterized protein LOC110422878</fullName>
    </submittedName>
</protein>
<dbReference type="AlphaFoldDB" id="A0A6J1B0A4"/>
<keyword evidence="1" id="KW-1185">Reference proteome</keyword>
<evidence type="ECO:0000313" key="1">
    <source>
        <dbReference type="Proteomes" id="UP000504621"/>
    </source>
</evidence>
<organism evidence="1 2">
    <name type="scientific">Herrania umbratica</name>
    <dbReference type="NCBI Taxonomy" id="108875"/>
    <lineage>
        <taxon>Eukaryota</taxon>
        <taxon>Viridiplantae</taxon>
        <taxon>Streptophyta</taxon>
        <taxon>Embryophyta</taxon>
        <taxon>Tracheophyta</taxon>
        <taxon>Spermatophyta</taxon>
        <taxon>Magnoliopsida</taxon>
        <taxon>eudicotyledons</taxon>
        <taxon>Gunneridae</taxon>
        <taxon>Pentapetalae</taxon>
        <taxon>rosids</taxon>
        <taxon>malvids</taxon>
        <taxon>Malvales</taxon>
        <taxon>Malvaceae</taxon>
        <taxon>Byttnerioideae</taxon>
        <taxon>Herrania</taxon>
    </lineage>
</organism>
<dbReference type="OrthoDB" id="186625at2759"/>
<dbReference type="SUPFAM" id="SSF47473">
    <property type="entry name" value="EF-hand"/>
    <property type="match status" value="1"/>
</dbReference>
<name>A0A6J1B0A4_9ROSI</name>
<reference evidence="2" key="1">
    <citation type="submission" date="2025-08" db="UniProtKB">
        <authorList>
            <consortium name="RefSeq"/>
        </authorList>
    </citation>
    <scope>IDENTIFICATION</scope>
    <source>
        <tissue evidence="2">Leaf</tissue>
    </source>
</reference>
<dbReference type="InterPro" id="IPR011992">
    <property type="entry name" value="EF-hand-dom_pair"/>
</dbReference>
<evidence type="ECO:0000313" key="2">
    <source>
        <dbReference type="RefSeq" id="XP_021292576.1"/>
    </source>
</evidence>
<proteinExistence type="predicted"/>
<dbReference type="GeneID" id="110422878"/>
<sequence length="145" mass="16314">MKPPPLPPLIITWKTASHVCGISLTDNVVEIIFHVFDSNRDGHSTADEFFRVSLKTERDVPQPVKSGILGLLSCCWNCSNNISIWRLWNVLVSGSWENGCWSTYPDKRERGGNTTRGVHGGNRLDKFPLVLISGSSRTYKLSLQW</sequence>
<dbReference type="Proteomes" id="UP000504621">
    <property type="component" value="Unplaced"/>
</dbReference>
<dbReference type="RefSeq" id="XP_021292576.1">
    <property type="nucleotide sequence ID" value="XM_021436901.1"/>
</dbReference>